<evidence type="ECO:0000256" key="10">
    <source>
        <dbReference type="ARBA" id="ARBA00022842"/>
    </source>
</evidence>
<sequence length="313" mass="32581">MSLLGHASAPGKAILTGEHSVVYGHGAIAMPVVRRRLHAYLHAASPGYGTVIASEQMQAVARPGRTPNPMPALTRTLQSVLDLAGQAGGPDWMIYLRGNIPVAGGMGSSAAAACALVRAAGDALSLSMSKDEVNRIVLDSEVLQHGNPSGVDNAVVVWEQPVWFERTTGPNRMQTKAEATFLLADTGVRASTAEAVAGVAARRHANVADYDRWLGDMGSVSLAVKDALMADNMDVLPDLLNCNQEYLRRIGVSHPACERLIKAALACGASAAKVSGAGLGGLVLVLCGRDQQAELASRLEQAGAVDTVGMELS</sequence>
<dbReference type="NCBIfam" id="TIGR00549">
    <property type="entry name" value="mevalon_kin"/>
    <property type="match status" value="1"/>
</dbReference>
<dbReference type="Gene3D" id="3.30.230.10">
    <property type="match status" value="1"/>
</dbReference>
<comment type="caution">
    <text evidence="15">The sequence shown here is derived from an EMBL/GenBank/DDBJ whole genome shotgun (WGS) entry which is preliminary data.</text>
</comment>
<organism evidence="15">
    <name type="scientific">Caldilineaceae bacterium SB0662_bin_9</name>
    <dbReference type="NCBI Taxonomy" id="2605258"/>
    <lineage>
        <taxon>Bacteria</taxon>
        <taxon>Bacillati</taxon>
        <taxon>Chloroflexota</taxon>
        <taxon>Caldilineae</taxon>
        <taxon>Caldilineales</taxon>
        <taxon>Caldilineaceae</taxon>
    </lineage>
</organism>
<keyword evidence="7" id="KW-0547">Nucleotide-binding</keyword>
<dbReference type="UniPathway" id="UPA00057">
    <property type="reaction ID" value="UER00098"/>
</dbReference>
<dbReference type="InterPro" id="IPR036554">
    <property type="entry name" value="GHMP_kinase_C_sf"/>
</dbReference>
<protein>
    <recommendedName>
        <fullName evidence="3">mevalonate kinase</fullName>
        <ecNumber evidence="3">2.7.1.36</ecNumber>
    </recommendedName>
</protein>
<keyword evidence="8 15" id="KW-0418">Kinase</keyword>
<dbReference type="Pfam" id="PF00288">
    <property type="entry name" value="GHMP_kinases_N"/>
    <property type="match status" value="1"/>
</dbReference>
<comment type="pathway">
    <text evidence="12">Isoprenoid biosynthesis; isopentenyl diphosphate biosynthesis via mevalonate pathway; isopentenyl diphosphate from (R)-mevalonate: step 1/3.</text>
</comment>
<evidence type="ECO:0000256" key="1">
    <source>
        <dbReference type="ARBA" id="ARBA00004496"/>
    </source>
</evidence>
<keyword evidence="10" id="KW-0460">Magnesium</keyword>
<evidence type="ECO:0000313" key="15">
    <source>
        <dbReference type="EMBL" id="MYD89794.1"/>
    </source>
</evidence>
<dbReference type="InterPro" id="IPR006205">
    <property type="entry name" value="Mev_gal_kin"/>
</dbReference>
<dbReference type="InterPro" id="IPR014721">
    <property type="entry name" value="Ribsml_uS5_D2-typ_fold_subgr"/>
</dbReference>
<evidence type="ECO:0000256" key="3">
    <source>
        <dbReference type="ARBA" id="ARBA00012103"/>
    </source>
</evidence>
<evidence type="ECO:0000259" key="14">
    <source>
        <dbReference type="Pfam" id="PF08544"/>
    </source>
</evidence>
<feature type="domain" description="GHMP kinase C-terminal" evidence="14">
    <location>
        <begin position="235"/>
        <end position="303"/>
    </location>
</feature>
<dbReference type="InterPro" id="IPR013750">
    <property type="entry name" value="GHMP_kinase_C_dom"/>
</dbReference>
<evidence type="ECO:0000256" key="11">
    <source>
        <dbReference type="ARBA" id="ARBA00023098"/>
    </source>
</evidence>
<evidence type="ECO:0000256" key="12">
    <source>
        <dbReference type="ARBA" id="ARBA00029438"/>
    </source>
</evidence>
<keyword evidence="5" id="KW-0444">Lipid biosynthesis</keyword>
<dbReference type="PANTHER" id="PTHR43290:SF2">
    <property type="entry name" value="MEVALONATE KINASE"/>
    <property type="match status" value="1"/>
</dbReference>
<keyword evidence="9" id="KW-0067">ATP-binding</keyword>
<evidence type="ECO:0000256" key="6">
    <source>
        <dbReference type="ARBA" id="ARBA00022679"/>
    </source>
</evidence>
<keyword evidence="11" id="KW-0443">Lipid metabolism</keyword>
<comment type="similarity">
    <text evidence="2">Belongs to the GHMP kinase family. Mevalonate kinase subfamily.</text>
</comment>
<proteinExistence type="inferred from homology"/>
<dbReference type="AlphaFoldDB" id="A0A6B1DTU7"/>
<dbReference type="InterPro" id="IPR006204">
    <property type="entry name" value="GHMP_kinase_N_dom"/>
</dbReference>
<dbReference type="GO" id="GO:0005524">
    <property type="term" value="F:ATP binding"/>
    <property type="evidence" value="ECO:0007669"/>
    <property type="project" value="UniProtKB-KW"/>
</dbReference>
<dbReference type="PROSITE" id="PS00627">
    <property type="entry name" value="GHMP_KINASES_ATP"/>
    <property type="match status" value="1"/>
</dbReference>
<evidence type="ECO:0000256" key="4">
    <source>
        <dbReference type="ARBA" id="ARBA00022490"/>
    </source>
</evidence>
<dbReference type="EC" id="2.7.1.36" evidence="3"/>
<dbReference type="Gene3D" id="3.30.70.890">
    <property type="entry name" value="GHMP kinase, C-terminal domain"/>
    <property type="match status" value="1"/>
</dbReference>
<dbReference type="InterPro" id="IPR006203">
    <property type="entry name" value="GHMP_knse_ATP-bd_CS"/>
</dbReference>
<dbReference type="PANTHER" id="PTHR43290">
    <property type="entry name" value="MEVALONATE KINASE"/>
    <property type="match status" value="1"/>
</dbReference>
<dbReference type="GO" id="GO:0004496">
    <property type="term" value="F:mevalonate kinase activity"/>
    <property type="evidence" value="ECO:0007669"/>
    <property type="project" value="UniProtKB-EC"/>
</dbReference>
<feature type="domain" description="GHMP kinase N-terminal" evidence="13">
    <location>
        <begin position="87"/>
        <end position="156"/>
    </location>
</feature>
<evidence type="ECO:0000256" key="5">
    <source>
        <dbReference type="ARBA" id="ARBA00022516"/>
    </source>
</evidence>
<dbReference type="PRINTS" id="PR00959">
    <property type="entry name" value="MEVGALKINASE"/>
</dbReference>
<dbReference type="Pfam" id="PF08544">
    <property type="entry name" value="GHMP_kinases_C"/>
    <property type="match status" value="1"/>
</dbReference>
<evidence type="ECO:0000259" key="13">
    <source>
        <dbReference type="Pfam" id="PF00288"/>
    </source>
</evidence>
<comment type="subcellular location">
    <subcellularLocation>
        <location evidence="1">Cytoplasm</location>
    </subcellularLocation>
</comment>
<evidence type="ECO:0000256" key="2">
    <source>
        <dbReference type="ARBA" id="ARBA00006495"/>
    </source>
</evidence>
<evidence type="ECO:0000256" key="7">
    <source>
        <dbReference type="ARBA" id="ARBA00022741"/>
    </source>
</evidence>
<dbReference type="InterPro" id="IPR020568">
    <property type="entry name" value="Ribosomal_Su5_D2-typ_SF"/>
</dbReference>
<dbReference type="GO" id="GO:0005829">
    <property type="term" value="C:cytosol"/>
    <property type="evidence" value="ECO:0007669"/>
    <property type="project" value="TreeGrafter"/>
</dbReference>
<keyword evidence="4" id="KW-0963">Cytoplasm</keyword>
<keyword evidence="6 15" id="KW-0808">Transferase</keyword>
<gene>
    <name evidence="15" type="primary">mvk</name>
    <name evidence="15" type="ORF">F4Y08_05565</name>
</gene>
<accession>A0A6B1DTU7</accession>
<dbReference type="GO" id="GO:0019287">
    <property type="term" value="P:isopentenyl diphosphate biosynthetic process, mevalonate pathway"/>
    <property type="evidence" value="ECO:0007669"/>
    <property type="project" value="UniProtKB-UniPathway"/>
</dbReference>
<reference evidence="15" key="1">
    <citation type="submission" date="2019-09" db="EMBL/GenBank/DDBJ databases">
        <title>Characterisation of the sponge microbiome using genome-centric metagenomics.</title>
        <authorList>
            <person name="Engelberts J.P."/>
            <person name="Robbins S.J."/>
            <person name="De Goeij J.M."/>
            <person name="Aranda M."/>
            <person name="Bell S.C."/>
            <person name="Webster N.S."/>
        </authorList>
    </citation>
    <scope>NUCLEOTIDE SEQUENCE</scope>
    <source>
        <strain evidence="15">SB0662_bin_9</strain>
    </source>
</reference>
<dbReference type="SUPFAM" id="SSF55060">
    <property type="entry name" value="GHMP Kinase, C-terminal domain"/>
    <property type="match status" value="1"/>
</dbReference>
<evidence type="ECO:0000256" key="8">
    <source>
        <dbReference type="ARBA" id="ARBA00022777"/>
    </source>
</evidence>
<dbReference type="EMBL" id="VXPY01000036">
    <property type="protein sequence ID" value="MYD89794.1"/>
    <property type="molecule type" value="Genomic_DNA"/>
</dbReference>
<evidence type="ECO:0000256" key="9">
    <source>
        <dbReference type="ARBA" id="ARBA00022840"/>
    </source>
</evidence>
<name>A0A6B1DTU7_9CHLR</name>
<dbReference type="SUPFAM" id="SSF54211">
    <property type="entry name" value="Ribosomal protein S5 domain 2-like"/>
    <property type="match status" value="1"/>
</dbReference>